<dbReference type="SUPFAM" id="SSF56519">
    <property type="entry name" value="Penicillin binding protein dimerisation domain"/>
    <property type="match status" value="1"/>
</dbReference>
<feature type="transmembrane region" description="Helical" evidence="4">
    <location>
        <begin position="12"/>
        <end position="30"/>
    </location>
</feature>
<dbReference type="Gene3D" id="3.40.710.10">
    <property type="entry name" value="DD-peptidase/beta-lactamase superfamily"/>
    <property type="match status" value="1"/>
</dbReference>
<protein>
    <submittedName>
        <fullName evidence="7">Penicillin-binding protein 2</fullName>
    </submittedName>
</protein>
<evidence type="ECO:0000259" key="6">
    <source>
        <dbReference type="Pfam" id="PF03717"/>
    </source>
</evidence>
<comment type="subcellular location">
    <subcellularLocation>
        <location evidence="1">Membrane</location>
    </subcellularLocation>
</comment>
<keyword evidence="4" id="KW-0812">Transmembrane</keyword>
<keyword evidence="8" id="KW-1185">Reference proteome</keyword>
<evidence type="ECO:0000256" key="4">
    <source>
        <dbReference type="SAM" id="Phobius"/>
    </source>
</evidence>
<dbReference type="OrthoDB" id="2985542at2"/>
<dbReference type="InterPro" id="IPR036138">
    <property type="entry name" value="PBP_dimer_sf"/>
</dbReference>
<comment type="caution">
    <text evidence="7">The sequence shown here is derived from an EMBL/GenBank/DDBJ whole genome shotgun (WGS) entry which is preliminary data.</text>
</comment>
<proteinExistence type="inferred from homology"/>
<dbReference type="SUPFAM" id="SSF56601">
    <property type="entry name" value="beta-lactamase/transpeptidase-like"/>
    <property type="match status" value="1"/>
</dbReference>
<feature type="domain" description="Penicillin-binding protein dimerisation" evidence="6">
    <location>
        <begin position="62"/>
        <end position="226"/>
    </location>
</feature>
<dbReference type="Proteomes" id="UP000293142">
    <property type="component" value="Unassembled WGS sequence"/>
</dbReference>
<dbReference type="InterPro" id="IPR001460">
    <property type="entry name" value="PCN-bd_Tpept"/>
</dbReference>
<comment type="similarity">
    <text evidence="2">Belongs to the transpeptidase family.</text>
</comment>
<reference evidence="7 8" key="1">
    <citation type="submission" date="2019-02" db="EMBL/GenBank/DDBJ databases">
        <title>Paenibacillus sp. nov., isolated from surface-sterilized tissue of Thalictrum simplex L.</title>
        <authorList>
            <person name="Tuo L."/>
        </authorList>
    </citation>
    <scope>NUCLEOTIDE SEQUENCE [LARGE SCALE GENOMIC DNA]</scope>
    <source>
        <strain evidence="7 8">N2SHLJ1</strain>
    </source>
</reference>
<evidence type="ECO:0000313" key="8">
    <source>
        <dbReference type="Proteomes" id="UP000293142"/>
    </source>
</evidence>
<evidence type="ECO:0000259" key="5">
    <source>
        <dbReference type="Pfam" id="PF00905"/>
    </source>
</evidence>
<dbReference type="PANTHER" id="PTHR30627:SF24">
    <property type="entry name" value="PENICILLIN-BINDING PROTEIN 4B"/>
    <property type="match status" value="1"/>
</dbReference>
<dbReference type="GO" id="GO:0071972">
    <property type="term" value="F:peptidoglycan L,D-transpeptidase activity"/>
    <property type="evidence" value="ECO:0007669"/>
    <property type="project" value="TreeGrafter"/>
</dbReference>
<dbReference type="GO" id="GO:0071555">
    <property type="term" value="P:cell wall organization"/>
    <property type="evidence" value="ECO:0007669"/>
    <property type="project" value="TreeGrafter"/>
</dbReference>
<evidence type="ECO:0000313" key="7">
    <source>
        <dbReference type="EMBL" id="TBL81855.1"/>
    </source>
</evidence>
<organism evidence="7 8">
    <name type="scientific">Paenibacillus thalictri</name>
    <dbReference type="NCBI Taxonomy" id="2527873"/>
    <lineage>
        <taxon>Bacteria</taxon>
        <taxon>Bacillati</taxon>
        <taxon>Bacillota</taxon>
        <taxon>Bacilli</taxon>
        <taxon>Bacillales</taxon>
        <taxon>Paenibacillaceae</taxon>
        <taxon>Paenibacillus</taxon>
    </lineage>
</organism>
<name>A0A4Q9DZD7_9BACL</name>
<dbReference type="Pfam" id="PF03717">
    <property type="entry name" value="PBP_dimer"/>
    <property type="match status" value="1"/>
</dbReference>
<accession>A0A4Q9DZD7</accession>
<evidence type="ECO:0000256" key="1">
    <source>
        <dbReference type="ARBA" id="ARBA00004370"/>
    </source>
</evidence>
<keyword evidence="3 4" id="KW-0472">Membrane</keyword>
<dbReference type="InterPro" id="IPR005311">
    <property type="entry name" value="PBP_dimer"/>
</dbReference>
<dbReference type="PANTHER" id="PTHR30627">
    <property type="entry name" value="PEPTIDOGLYCAN D,D-TRANSPEPTIDASE"/>
    <property type="match status" value="1"/>
</dbReference>
<dbReference type="Pfam" id="PF00905">
    <property type="entry name" value="Transpeptidase"/>
    <property type="match status" value="1"/>
</dbReference>
<feature type="domain" description="Penicillin-binding protein transpeptidase" evidence="5">
    <location>
        <begin position="285"/>
        <end position="599"/>
    </location>
</feature>
<keyword evidence="4" id="KW-1133">Transmembrane helix</keyword>
<gene>
    <name evidence="7" type="ORF">EYB31_00760</name>
</gene>
<dbReference type="Gene3D" id="3.90.1310.10">
    <property type="entry name" value="Penicillin-binding protein 2a (Domain 2)"/>
    <property type="match status" value="1"/>
</dbReference>
<dbReference type="GO" id="GO:0005886">
    <property type="term" value="C:plasma membrane"/>
    <property type="evidence" value="ECO:0007669"/>
    <property type="project" value="TreeGrafter"/>
</dbReference>
<dbReference type="InterPro" id="IPR012338">
    <property type="entry name" value="Beta-lactam/transpept-like"/>
</dbReference>
<evidence type="ECO:0000256" key="3">
    <source>
        <dbReference type="ARBA" id="ARBA00023136"/>
    </source>
</evidence>
<dbReference type="GO" id="GO:0008658">
    <property type="term" value="F:penicillin binding"/>
    <property type="evidence" value="ECO:0007669"/>
    <property type="project" value="InterPro"/>
</dbReference>
<sequence length="605" mass="66547">MDPTIRQKRIFIGLLCIALLLFALVIRLLYVQLVASRSLTDHKVDLVANSVLQREGGMILDSGRGDFYDRNGYPLTGNPLKVLVVFPVEKDFRGNREQIASLSNILHIHSEEWERFVAQLDIPKIWTGPSADIGASSRSPRLPVQLTEPQMAQIESLHLPNLRIAEYKQRYTGNQLARHVIGFIGQNPDRITQQFVDQFHKGELQLTSKIGGAGLEKTLEPWLQGIGPTSISLFTDAQKRPLDGLASRMVSPNNEYYPVKAFTTLNADIQQRIETMMDKLHIKEGSVVVLDAANADVVAMASRPQFDPQQIDLTTGDWANRALKATIPGSIFKTVVAAAALEEKAASPDEVFDCEGALGKYGFTCWKKDGHGLITFREAFAESCNIVFGKLMERLNGEQLEQYARKLGLDARVGWSGTFAGQSGIQQWDAEEGGQIFAQNTPKNDQGVLMQSAIGQRDVRVTPLQAANMVVTLLNKGEVKSPRIVESLRFQNGRLMDNFALHTLASRSNGISAETAGRLLEWMNDVVDHGTATALQQAKWHLAGKSGTGQVTTGPGETDNQWFIGYGPVEQPKYAVAVVAENVPLGAGNKSLSLFKEVMNVLADQ</sequence>
<dbReference type="EMBL" id="SIRE01000002">
    <property type="protein sequence ID" value="TBL81855.1"/>
    <property type="molecule type" value="Genomic_DNA"/>
</dbReference>
<dbReference type="AlphaFoldDB" id="A0A4Q9DZD7"/>
<evidence type="ECO:0000256" key="2">
    <source>
        <dbReference type="ARBA" id="ARBA00007171"/>
    </source>
</evidence>
<dbReference type="InterPro" id="IPR050515">
    <property type="entry name" value="Beta-lactam/transpept"/>
</dbReference>